<organism evidence="9 10">
    <name type="scientific">Prosthecobacter debontii</name>
    <dbReference type="NCBI Taxonomy" id="48467"/>
    <lineage>
        <taxon>Bacteria</taxon>
        <taxon>Pseudomonadati</taxon>
        <taxon>Verrucomicrobiota</taxon>
        <taxon>Verrucomicrobiia</taxon>
        <taxon>Verrucomicrobiales</taxon>
        <taxon>Verrucomicrobiaceae</taxon>
        <taxon>Prosthecobacter</taxon>
    </lineage>
</organism>
<reference evidence="10" key="1">
    <citation type="submission" date="2017-02" db="EMBL/GenBank/DDBJ databases">
        <authorList>
            <person name="Varghese N."/>
            <person name="Submissions S."/>
        </authorList>
    </citation>
    <scope>NUCLEOTIDE SEQUENCE [LARGE SCALE GENOMIC DNA]</scope>
    <source>
        <strain evidence="10">ATCC 700200</strain>
    </source>
</reference>
<dbReference type="AlphaFoldDB" id="A0A1T4XTY3"/>
<name>A0A1T4XTY3_9BACT</name>
<accession>A0A1T4XTY3</accession>
<dbReference type="OrthoDB" id="9788822at2"/>
<dbReference type="NCBIfam" id="TIGR03814">
    <property type="entry name" value="Gln_ase"/>
    <property type="match status" value="1"/>
</dbReference>
<dbReference type="GO" id="GO:0006537">
    <property type="term" value="P:glutamate biosynthetic process"/>
    <property type="evidence" value="ECO:0007669"/>
    <property type="project" value="TreeGrafter"/>
</dbReference>
<dbReference type="Pfam" id="PF00027">
    <property type="entry name" value="cNMP_binding"/>
    <property type="match status" value="1"/>
</dbReference>
<feature type="domain" description="Cyclic nucleotide-binding" evidence="7">
    <location>
        <begin position="468"/>
        <end position="588"/>
    </location>
</feature>
<dbReference type="InterPro" id="IPR018488">
    <property type="entry name" value="cNMP-bd_CS"/>
</dbReference>
<dbReference type="EMBL" id="FUYE01000005">
    <property type="protein sequence ID" value="SKA92618.1"/>
    <property type="molecule type" value="Genomic_DNA"/>
</dbReference>
<dbReference type="Gene3D" id="3.30.750.24">
    <property type="entry name" value="STAS domain"/>
    <property type="match status" value="1"/>
</dbReference>
<dbReference type="InterPro" id="IPR015868">
    <property type="entry name" value="Glutaminase"/>
</dbReference>
<evidence type="ECO:0000259" key="7">
    <source>
        <dbReference type="PROSITE" id="PS50042"/>
    </source>
</evidence>
<feature type="binding site" evidence="6">
    <location>
        <position position="158"/>
    </location>
    <ligand>
        <name>substrate</name>
    </ligand>
</feature>
<dbReference type="PROSITE" id="PS00888">
    <property type="entry name" value="CNMP_BINDING_1"/>
    <property type="match status" value="1"/>
</dbReference>
<dbReference type="PANTHER" id="PTHR12544:SF29">
    <property type="entry name" value="GLUTAMINASE"/>
    <property type="match status" value="1"/>
</dbReference>
<dbReference type="InterPro" id="IPR018490">
    <property type="entry name" value="cNMP-bd_dom_sf"/>
</dbReference>
<evidence type="ECO:0000256" key="6">
    <source>
        <dbReference type="HAMAP-Rule" id="MF_00313"/>
    </source>
</evidence>
<dbReference type="SUPFAM" id="SSF52091">
    <property type="entry name" value="SpoIIaa-like"/>
    <property type="match status" value="1"/>
</dbReference>
<dbReference type="PROSITE" id="PS50801">
    <property type="entry name" value="STAS"/>
    <property type="match status" value="1"/>
</dbReference>
<protein>
    <recommendedName>
        <fullName evidence="3 6">Glutaminase</fullName>
        <ecNumber evidence="3 6">3.5.1.2</ecNumber>
    </recommendedName>
</protein>
<dbReference type="STRING" id="48467.SAMN02745166_01920"/>
<gene>
    <name evidence="6" type="primary">glsA</name>
    <name evidence="9" type="ORF">SAMN02745166_01920</name>
</gene>
<feature type="binding site" evidence="6">
    <location>
        <position position="64"/>
    </location>
    <ligand>
        <name>substrate</name>
    </ligand>
</feature>
<dbReference type="InterPro" id="IPR014710">
    <property type="entry name" value="RmlC-like_jellyroll"/>
</dbReference>
<keyword evidence="6" id="KW-0007">Acetylation</keyword>
<dbReference type="InterPro" id="IPR012338">
    <property type="entry name" value="Beta-lactam/transpept-like"/>
</dbReference>
<feature type="binding site" evidence="6">
    <location>
        <position position="189"/>
    </location>
    <ligand>
        <name>substrate</name>
    </ligand>
</feature>
<dbReference type="EC" id="3.5.1.2" evidence="3 6"/>
<comment type="catalytic activity">
    <reaction evidence="5 6">
        <text>L-glutamine + H2O = L-glutamate + NH4(+)</text>
        <dbReference type="Rhea" id="RHEA:15889"/>
        <dbReference type="ChEBI" id="CHEBI:15377"/>
        <dbReference type="ChEBI" id="CHEBI:28938"/>
        <dbReference type="ChEBI" id="CHEBI:29985"/>
        <dbReference type="ChEBI" id="CHEBI:58359"/>
        <dbReference type="EC" id="3.5.1.2"/>
    </reaction>
</comment>
<dbReference type="PANTHER" id="PTHR12544">
    <property type="entry name" value="GLUTAMINASE"/>
    <property type="match status" value="1"/>
</dbReference>
<keyword evidence="4 6" id="KW-0378">Hydrolase</keyword>
<comment type="subunit">
    <text evidence="2 6">Homotetramer.</text>
</comment>
<dbReference type="InterPro" id="IPR000595">
    <property type="entry name" value="cNMP-bd_dom"/>
</dbReference>
<evidence type="ECO:0000256" key="2">
    <source>
        <dbReference type="ARBA" id="ARBA00011881"/>
    </source>
</evidence>
<evidence type="ECO:0000259" key="8">
    <source>
        <dbReference type="PROSITE" id="PS50801"/>
    </source>
</evidence>
<dbReference type="CDD" id="cd00038">
    <property type="entry name" value="CAP_ED"/>
    <property type="match status" value="1"/>
</dbReference>
<proteinExistence type="inferred from homology"/>
<feature type="binding site" evidence="6">
    <location>
        <position position="259"/>
    </location>
    <ligand>
        <name>substrate</name>
    </ligand>
</feature>
<feature type="binding site" evidence="6">
    <location>
        <position position="165"/>
    </location>
    <ligand>
        <name>substrate</name>
    </ligand>
</feature>
<evidence type="ECO:0000256" key="1">
    <source>
        <dbReference type="ARBA" id="ARBA00011076"/>
    </source>
</evidence>
<dbReference type="FunFam" id="3.40.710.10:FF:000005">
    <property type="entry name" value="Glutaminase"/>
    <property type="match status" value="1"/>
</dbReference>
<dbReference type="HAMAP" id="MF_00313">
    <property type="entry name" value="Glutaminase"/>
    <property type="match status" value="1"/>
</dbReference>
<feature type="binding site" evidence="6">
    <location>
        <position position="241"/>
    </location>
    <ligand>
        <name>substrate</name>
    </ligand>
</feature>
<dbReference type="SUPFAM" id="SSF56601">
    <property type="entry name" value="beta-lactamase/transpeptidase-like"/>
    <property type="match status" value="1"/>
</dbReference>
<feature type="binding site" evidence="6">
    <location>
        <position position="114"/>
    </location>
    <ligand>
        <name>substrate</name>
    </ligand>
</feature>
<sequence length="606" mass="66172">MLSPIQEYLKTLHSRYASVMDGHVADYIPELSKADPRHFGICIATRDGHVYEVGDTRQSFTIQSVSKALAYGLALEDRGEEHVLARIGVEPSGEAFNAISLKEGTGAPFNPMINAGAIATCGQVLPTDEQSRIERILAYLSGFAGRQLDIDEAIYQSESDTGHRNRAIGWLLRNFEIIDEDPHETLETYFQQCSIRVTCRDLAIMGATLANQGVNPLTQKRAIAAEYVDNVLGVMATCGMYDWSGEWVYRVGLPAKSGVGGGILAVLPGQLGIGVFSPPLDSQGNSLRGIRVCMDLSHELALHMLNPAATPRTAVRVAYHGGEVTAKRRLPPSARETLRRHGSRIQVLALQGGLIFTTLEPVIRKAIQLADAGCLHLILDMHAVVMADAVSLRLLSELRSKLIQTGVRLVLCQTGRWKASLTEAGIAASAIYDTEDAALEACEDALLLEVTGATWRSLGPMALDQCVLFQHCNAEDLAMIRQELAPRVYEPGQTMISAGEPATEMMVILSGNAEVQIRDEAQNRKRVDVLTSGMTVGEMAFLDGSPRSADVIAQDQVRCLVVPRQWFVDLTERNPVLKITLLQEMTREIAARLRQANIENGARQRG</sequence>
<comment type="similarity">
    <text evidence="1 6">Belongs to the glutaminase family.</text>
</comment>
<dbReference type="PROSITE" id="PS50042">
    <property type="entry name" value="CNMP_BINDING_3"/>
    <property type="match status" value="1"/>
</dbReference>
<dbReference type="RefSeq" id="WP_078813100.1">
    <property type="nucleotide sequence ID" value="NZ_FUYE01000005.1"/>
</dbReference>
<dbReference type="Pfam" id="PF04960">
    <property type="entry name" value="Glutaminase"/>
    <property type="match status" value="1"/>
</dbReference>
<evidence type="ECO:0000256" key="5">
    <source>
        <dbReference type="ARBA" id="ARBA00049534"/>
    </source>
</evidence>
<dbReference type="SUPFAM" id="SSF51206">
    <property type="entry name" value="cAMP-binding domain-like"/>
    <property type="match status" value="1"/>
</dbReference>
<dbReference type="Pfam" id="PF01740">
    <property type="entry name" value="STAS"/>
    <property type="match status" value="1"/>
</dbReference>
<dbReference type="InterPro" id="IPR002645">
    <property type="entry name" value="STAS_dom"/>
</dbReference>
<dbReference type="GO" id="GO:0006543">
    <property type="term" value="P:L-glutamine catabolic process"/>
    <property type="evidence" value="ECO:0007669"/>
    <property type="project" value="TreeGrafter"/>
</dbReference>
<dbReference type="Gene3D" id="3.40.710.10">
    <property type="entry name" value="DD-peptidase/beta-lactamase superfamily"/>
    <property type="match status" value="1"/>
</dbReference>
<evidence type="ECO:0000313" key="9">
    <source>
        <dbReference type="EMBL" id="SKA92618.1"/>
    </source>
</evidence>
<dbReference type="Gene3D" id="2.60.120.10">
    <property type="entry name" value="Jelly Rolls"/>
    <property type="match status" value="1"/>
</dbReference>
<evidence type="ECO:0000313" key="10">
    <source>
        <dbReference type="Proteomes" id="UP000190774"/>
    </source>
</evidence>
<keyword evidence="10" id="KW-1185">Reference proteome</keyword>
<dbReference type="SMART" id="SM00100">
    <property type="entry name" value="cNMP"/>
    <property type="match status" value="1"/>
</dbReference>
<evidence type="ECO:0000256" key="3">
    <source>
        <dbReference type="ARBA" id="ARBA00012918"/>
    </source>
</evidence>
<dbReference type="GO" id="GO:0004359">
    <property type="term" value="F:glutaminase activity"/>
    <property type="evidence" value="ECO:0007669"/>
    <property type="project" value="UniProtKB-UniRule"/>
</dbReference>
<evidence type="ECO:0000256" key="4">
    <source>
        <dbReference type="ARBA" id="ARBA00022801"/>
    </source>
</evidence>
<dbReference type="Proteomes" id="UP000190774">
    <property type="component" value="Unassembled WGS sequence"/>
</dbReference>
<dbReference type="InterPro" id="IPR036513">
    <property type="entry name" value="STAS_dom_sf"/>
</dbReference>
<feature type="domain" description="STAS" evidence="8">
    <location>
        <begin position="347"/>
        <end position="411"/>
    </location>
</feature>